<dbReference type="InterPro" id="IPR006068">
    <property type="entry name" value="ATPase_P-typ_cation-transptr_C"/>
</dbReference>
<dbReference type="InterPro" id="IPR059000">
    <property type="entry name" value="ATPase_P-type_domA"/>
</dbReference>
<dbReference type="GO" id="GO:0030007">
    <property type="term" value="P:intracellular potassium ion homeostasis"/>
    <property type="evidence" value="ECO:0007669"/>
    <property type="project" value="TreeGrafter"/>
</dbReference>
<feature type="transmembrane region" description="Helical" evidence="12">
    <location>
        <begin position="768"/>
        <end position="791"/>
    </location>
</feature>
<dbReference type="SUPFAM" id="SSF81653">
    <property type="entry name" value="Calcium ATPase, transduction domain A"/>
    <property type="match status" value="1"/>
</dbReference>
<keyword evidence="11 12" id="KW-0472">Membrane</keyword>
<evidence type="ECO:0000256" key="11">
    <source>
        <dbReference type="ARBA" id="ARBA00023136"/>
    </source>
</evidence>
<dbReference type="PANTHER" id="PTHR43294">
    <property type="entry name" value="SODIUM/POTASSIUM-TRANSPORTING ATPASE SUBUNIT ALPHA"/>
    <property type="match status" value="1"/>
</dbReference>
<dbReference type="AlphaFoldDB" id="A0AAJ1C026"/>
<dbReference type="PRINTS" id="PR00119">
    <property type="entry name" value="CATATPASE"/>
</dbReference>
<dbReference type="InterPro" id="IPR023298">
    <property type="entry name" value="ATPase_P-typ_TM_dom_sf"/>
</dbReference>
<dbReference type="GO" id="GO:0006883">
    <property type="term" value="P:intracellular sodium ion homeostasis"/>
    <property type="evidence" value="ECO:0007669"/>
    <property type="project" value="TreeGrafter"/>
</dbReference>
<dbReference type="InterPro" id="IPR036412">
    <property type="entry name" value="HAD-like_sf"/>
</dbReference>
<dbReference type="InterPro" id="IPR001757">
    <property type="entry name" value="P_typ_ATPase"/>
</dbReference>
<dbReference type="GO" id="GO:1902600">
    <property type="term" value="P:proton transmembrane transport"/>
    <property type="evidence" value="ECO:0007669"/>
    <property type="project" value="TreeGrafter"/>
</dbReference>
<evidence type="ECO:0000313" key="15">
    <source>
        <dbReference type="Proteomes" id="UP001155380"/>
    </source>
</evidence>
<dbReference type="PANTHER" id="PTHR43294:SF21">
    <property type="entry name" value="CATION TRANSPORTING ATPASE"/>
    <property type="match status" value="1"/>
</dbReference>
<dbReference type="Gene3D" id="3.40.50.1000">
    <property type="entry name" value="HAD superfamily/HAD-like"/>
    <property type="match status" value="1"/>
</dbReference>
<dbReference type="SUPFAM" id="SSF81660">
    <property type="entry name" value="Metal cation-transporting ATPase, ATP-binding domain N"/>
    <property type="match status" value="1"/>
</dbReference>
<dbReference type="GO" id="GO:1990573">
    <property type="term" value="P:potassium ion import across plasma membrane"/>
    <property type="evidence" value="ECO:0007669"/>
    <property type="project" value="TreeGrafter"/>
</dbReference>
<feature type="transmembrane region" description="Helical" evidence="12">
    <location>
        <begin position="727"/>
        <end position="747"/>
    </location>
</feature>
<evidence type="ECO:0000313" key="14">
    <source>
        <dbReference type="EMBL" id="MCO5958845.1"/>
    </source>
</evidence>
<feature type="transmembrane region" description="Helical" evidence="12">
    <location>
        <begin position="278"/>
        <end position="303"/>
    </location>
</feature>
<dbReference type="NCBIfam" id="TIGR01494">
    <property type="entry name" value="ATPase_P-type"/>
    <property type="match status" value="2"/>
</dbReference>
<feature type="transmembrane region" description="Helical" evidence="12">
    <location>
        <begin position="703"/>
        <end position="721"/>
    </location>
</feature>
<dbReference type="Proteomes" id="UP001155380">
    <property type="component" value="Unassembled WGS sequence"/>
</dbReference>
<dbReference type="Pfam" id="PF00690">
    <property type="entry name" value="Cation_ATPase_N"/>
    <property type="match status" value="1"/>
</dbReference>
<dbReference type="SFLD" id="SFLDG00002">
    <property type="entry name" value="C1.7:_P-type_atpase_like"/>
    <property type="match status" value="1"/>
</dbReference>
<feature type="transmembrane region" description="Helical" evidence="12">
    <location>
        <begin position="834"/>
        <end position="855"/>
    </location>
</feature>
<dbReference type="GO" id="GO:0005886">
    <property type="term" value="C:plasma membrane"/>
    <property type="evidence" value="ECO:0007669"/>
    <property type="project" value="UniProtKB-SubCell"/>
</dbReference>
<dbReference type="GO" id="GO:0005391">
    <property type="term" value="F:P-type sodium:potassium-exchanging transporter activity"/>
    <property type="evidence" value="ECO:0007669"/>
    <property type="project" value="TreeGrafter"/>
</dbReference>
<dbReference type="FunFam" id="3.40.50.1000:FF:000028">
    <property type="entry name" value="Calcium-transporting P-type ATPase, putative"/>
    <property type="match status" value="1"/>
</dbReference>
<feature type="domain" description="Cation-transporting P-type ATPase N-terminal" evidence="13">
    <location>
        <begin position="10"/>
        <end position="83"/>
    </location>
</feature>
<feature type="transmembrane region" description="Helical" evidence="12">
    <location>
        <begin position="87"/>
        <end position="103"/>
    </location>
</feature>
<evidence type="ECO:0000256" key="3">
    <source>
        <dbReference type="ARBA" id="ARBA00022475"/>
    </source>
</evidence>
<feature type="transmembrane region" description="Helical" evidence="12">
    <location>
        <begin position="63"/>
        <end position="81"/>
    </location>
</feature>
<dbReference type="InterPro" id="IPR050510">
    <property type="entry name" value="Cation_transp_ATPase_P-type"/>
</dbReference>
<dbReference type="InterPro" id="IPR018303">
    <property type="entry name" value="ATPase_P-typ_P_site"/>
</dbReference>
<name>A0AAJ1C026_9HYPH</name>
<feature type="transmembrane region" description="Helical" evidence="12">
    <location>
        <begin position="803"/>
        <end position="822"/>
    </location>
</feature>
<dbReference type="GO" id="GO:0036376">
    <property type="term" value="P:sodium ion export across plasma membrane"/>
    <property type="evidence" value="ECO:0007669"/>
    <property type="project" value="TreeGrafter"/>
</dbReference>
<evidence type="ECO:0000256" key="9">
    <source>
        <dbReference type="ARBA" id="ARBA00022967"/>
    </source>
</evidence>
<dbReference type="Gene3D" id="3.40.1110.10">
    <property type="entry name" value="Calcium-transporting ATPase, cytoplasmic domain N"/>
    <property type="match status" value="1"/>
</dbReference>
<dbReference type="InterPro" id="IPR044492">
    <property type="entry name" value="P_typ_ATPase_HD_dom"/>
</dbReference>
<comment type="similarity">
    <text evidence="2">Belongs to the cation transport ATPase (P-type) (TC 3.A.3) family. Type IIA subfamily.</text>
</comment>
<comment type="caution">
    <text evidence="14">The sequence shown here is derived from an EMBL/GenBank/DDBJ whole genome shotgun (WGS) entry which is preliminary data.</text>
</comment>
<reference evidence="14" key="1">
    <citation type="submission" date="2022-06" db="EMBL/GenBank/DDBJ databases">
        <authorList>
            <person name="Sun Q."/>
        </authorList>
    </citation>
    <scope>NUCLEOTIDE SEQUENCE</scope>
    <source>
        <strain evidence="14">S101</strain>
    </source>
</reference>
<organism evidence="14 15">
    <name type="scientific">Ciceribacter sichuanensis</name>
    <dbReference type="NCBI Taxonomy" id="2949647"/>
    <lineage>
        <taxon>Bacteria</taxon>
        <taxon>Pseudomonadati</taxon>
        <taxon>Pseudomonadota</taxon>
        <taxon>Alphaproteobacteria</taxon>
        <taxon>Hyphomicrobiales</taxon>
        <taxon>Rhizobiaceae</taxon>
        <taxon>Ciceribacter</taxon>
    </lineage>
</organism>
<dbReference type="GO" id="GO:0016887">
    <property type="term" value="F:ATP hydrolysis activity"/>
    <property type="evidence" value="ECO:0007669"/>
    <property type="project" value="InterPro"/>
</dbReference>
<keyword evidence="10 12" id="KW-1133">Transmembrane helix</keyword>
<accession>A0AAJ1C026</accession>
<evidence type="ECO:0000256" key="1">
    <source>
        <dbReference type="ARBA" id="ARBA00004651"/>
    </source>
</evidence>
<evidence type="ECO:0000256" key="2">
    <source>
        <dbReference type="ARBA" id="ARBA00005675"/>
    </source>
</evidence>
<comment type="subcellular location">
    <subcellularLocation>
        <location evidence="1">Cell membrane</location>
        <topology evidence="1">Multi-pass membrane protein</topology>
    </subcellularLocation>
</comment>
<dbReference type="Pfam" id="PF00689">
    <property type="entry name" value="Cation_ATPase_C"/>
    <property type="match status" value="1"/>
</dbReference>
<dbReference type="SUPFAM" id="SSF56784">
    <property type="entry name" value="HAD-like"/>
    <property type="match status" value="1"/>
</dbReference>
<dbReference type="InterPro" id="IPR008250">
    <property type="entry name" value="ATPase_P-typ_transduc_dom_A_sf"/>
</dbReference>
<evidence type="ECO:0000259" key="13">
    <source>
        <dbReference type="SMART" id="SM00831"/>
    </source>
</evidence>
<dbReference type="SFLD" id="SFLDS00003">
    <property type="entry name" value="Haloacid_Dehalogenase"/>
    <property type="match status" value="1"/>
</dbReference>
<gene>
    <name evidence="14" type="ORF">NBH21_18860</name>
</gene>
<dbReference type="Gene3D" id="2.70.150.10">
    <property type="entry name" value="Calcium-transporting ATPase, cytoplasmic transduction domain A"/>
    <property type="match status" value="1"/>
</dbReference>
<keyword evidence="3" id="KW-1003">Cell membrane</keyword>
<feature type="transmembrane region" description="Helical" evidence="12">
    <location>
        <begin position="251"/>
        <end position="272"/>
    </location>
</feature>
<evidence type="ECO:0000256" key="10">
    <source>
        <dbReference type="ARBA" id="ARBA00022989"/>
    </source>
</evidence>
<dbReference type="InterPro" id="IPR023214">
    <property type="entry name" value="HAD_sf"/>
</dbReference>
<dbReference type="SMART" id="SM00831">
    <property type="entry name" value="Cation_ATPase_N"/>
    <property type="match status" value="1"/>
</dbReference>
<evidence type="ECO:0000256" key="8">
    <source>
        <dbReference type="ARBA" id="ARBA00022842"/>
    </source>
</evidence>
<keyword evidence="8" id="KW-0460">Magnesium</keyword>
<sequence>MDNGAKETRYWHSQSTEDVLAQLSATAHGLKQAEAERRLASYGPNELPETTGRPAWLRFLSQFNNVLIYFLLVAAAAAFLLDHVIDASVIVAVVLLNAIVGYVQEGKAEEALNAIRSMISPQANVLRDGRKSAIPVRELVPGDVVFIEAGDKVPADLRLLRARRLLIDEALLTGESVAAEKHELPVAADAALGDRQCLAFSGTLVAAGQGTGVVVETGLQTEIGRISSLLQNVEPLSTPLLRQIDVFARRFTWVVFIGGALLFAFAVLVRGFDWVEALIAVVALAVGVVPEGLPAVITITLAIGVRRMASRNAVIRKLPAVETLGATSVICTDKTGTLTRNEMTARRIETAVSRLSVGGAGYVPEGELTSPDGDDVAALADATGLVRCGLLCNDADLFQVEGGWQVAGDPMEGALVALGMKAGLDPSHVRGEWQRLDEIPFDAAHRFMATLHRAPDGSPDGSYVVFIKGAVEALLAMAAKEETDDVAGRAFWEERIANAGAEGERVLGFAVKHLAARPETFTFETLAGGIEFLGIVGFIDPPRREVIDAVAECRSAGIAIKMITGDHAATALAIARQLDLAEDPEVITGAEVEAASDDDLREIVERVSVFARTTPEHKLRIVRALQRNGHIVAMTGDGVNDAPALSQADVGTAMGIKGTEAAKEAAQMVLLDDNFASIVNAVREGRRVQDNIRKVISWEIPTNGAETLAVVLAILAGFALPMTATQILWSNLILAATLGLVLAFEPPEPGIMRRRPRAANAPLLSPFLLWRVVVVSILLATAALGIFFFALGTGRDVETARTMVVNMFVVAEIFYLFNVRYLHVPSITVIGIRGTPAVLTAIGMLVAAQLLFTYAPFMNRLFDTRPLGLLDGALMVVIGAVLMLLLEVEKVLVRRLGWFAELRD</sequence>
<evidence type="ECO:0000256" key="6">
    <source>
        <dbReference type="ARBA" id="ARBA00022741"/>
    </source>
</evidence>
<dbReference type="Pfam" id="PF00122">
    <property type="entry name" value="E1-E2_ATPase"/>
    <property type="match status" value="1"/>
</dbReference>
<dbReference type="PRINTS" id="PR00120">
    <property type="entry name" value="HATPASE"/>
</dbReference>
<dbReference type="FunFam" id="2.70.150.10:FF:000160">
    <property type="entry name" value="Sarcoplasmic/endoplasmic reticulum calcium ATPase 1"/>
    <property type="match status" value="1"/>
</dbReference>
<keyword evidence="6" id="KW-0547">Nucleotide-binding</keyword>
<dbReference type="GO" id="GO:0005524">
    <property type="term" value="F:ATP binding"/>
    <property type="evidence" value="ECO:0007669"/>
    <property type="project" value="UniProtKB-KW"/>
</dbReference>
<evidence type="ECO:0000256" key="4">
    <source>
        <dbReference type="ARBA" id="ARBA00022553"/>
    </source>
</evidence>
<dbReference type="PROSITE" id="PS00154">
    <property type="entry name" value="ATPASE_E1_E2"/>
    <property type="match status" value="1"/>
</dbReference>
<keyword evidence="5 12" id="KW-0812">Transmembrane</keyword>
<evidence type="ECO:0000256" key="5">
    <source>
        <dbReference type="ARBA" id="ARBA00022692"/>
    </source>
</evidence>
<dbReference type="InterPro" id="IPR023299">
    <property type="entry name" value="ATPase_P-typ_cyto_dom_N"/>
</dbReference>
<evidence type="ECO:0000256" key="12">
    <source>
        <dbReference type="SAM" id="Phobius"/>
    </source>
</evidence>
<dbReference type="SUPFAM" id="SSF81665">
    <property type="entry name" value="Calcium ATPase, transmembrane domain M"/>
    <property type="match status" value="1"/>
</dbReference>
<dbReference type="RefSeq" id="WP_250912955.1">
    <property type="nucleotide sequence ID" value="NZ_JAMXLX010000006.1"/>
</dbReference>
<keyword evidence="4" id="KW-0597">Phosphoprotein</keyword>
<dbReference type="Pfam" id="PF13246">
    <property type="entry name" value="Cation_ATPase"/>
    <property type="match status" value="1"/>
</dbReference>
<keyword evidence="7" id="KW-0067">ATP-binding</keyword>
<dbReference type="InterPro" id="IPR004014">
    <property type="entry name" value="ATPase_P-typ_cation-transptr_N"/>
</dbReference>
<evidence type="ECO:0000256" key="7">
    <source>
        <dbReference type="ARBA" id="ARBA00022840"/>
    </source>
</evidence>
<feature type="transmembrane region" description="Helical" evidence="12">
    <location>
        <begin position="867"/>
        <end position="886"/>
    </location>
</feature>
<protein>
    <submittedName>
        <fullName evidence="14">HAD-IC family P-type ATPase</fullName>
    </submittedName>
</protein>
<proteinExistence type="inferred from homology"/>
<dbReference type="Gene3D" id="1.20.1110.10">
    <property type="entry name" value="Calcium-transporting ATPase, transmembrane domain"/>
    <property type="match status" value="1"/>
</dbReference>
<dbReference type="EMBL" id="JAMXLX010000006">
    <property type="protein sequence ID" value="MCO5958845.1"/>
    <property type="molecule type" value="Genomic_DNA"/>
</dbReference>
<keyword evidence="9" id="KW-1278">Translocase</keyword>
<dbReference type="SFLD" id="SFLDF00027">
    <property type="entry name" value="p-type_atpase"/>
    <property type="match status" value="1"/>
</dbReference>